<dbReference type="GO" id="GO:0003700">
    <property type="term" value="F:DNA-binding transcription factor activity"/>
    <property type="evidence" value="ECO:0007669"/>
    <property type="project" value="InterPro"/>
</dbReference>
<dbReference type="KEGG" id="minf:MESINF_2363"/>
<dbReference type="SMART" id="SM00418">
    <property type="entry name" value="HTH_ARSR"/>
    <property type="match status" value="1"/>
</dbReference>
<dbReference type="InterPro" id="IPR051011">
    <property type="entry name" value="Metal_resp_trans_reg"/>
</dbReference>
<evidence type="ECO:0000256" key="2">
    <source>
        <dbReference type="ARBA" id="ARBA00023125"/>
    </source>
</evidence>
<keyword evidence="3" id="KW-0804">Transcription</keyword>
<reference evidence="5 6" key="1">
    <citation type="submission" date="2017-01" db="EMBL/GenBank/DDBJ databases">
        <authorList>
            <person name="Erauso G."/>
        </authorList>
    </citation>
    <scope>NUCLEOTIDE SEQUENCE [LARGE SCALE GENOMIC DNA]</scope>
    <source>
        <strain evidence="5">MESINF1</strain>
    </source>
</reference>
<dbReference type="RefSeq" id="WP_169699916.1">
    <property type="nucleotide sequence ID" value="NZ_LS974202.1"/>
</dbReference>
<organism evidence="5 6">
    <name type="scientific">Mesotoga infera</name>
    <dbReference type="NCBI Taxonomy" id="1236046"/>
    <lineage>
        <taxon>Bacteria</taxon>
        <taxon>Thermotogati</taxon>
        <taxon>Thermotogota</taxon>
        <taxon>Thermotogae</taxon>
        <taxon>Kosmotogales</taxon>
        <taxon>Kosmotogaceae</taxon>
        <taxon>Mesotoga</taxon>
    </lineage>
</organism>
<protein>
    <submittedName>
        <fullName evidence="5">Cadmium resistance transcriptional regulatory protein CadC homolog</fullName>
    </submittedName>
</protein>
<evidence type="ECO:0000256" key="1">
    <source>
        <dbReference type="ARBA" id="ARBA00023015"/>
    </source>
</evidence>
<dbReference type="Gene3D" id="1.10.10.10">
    <property type="entry name" value="Winged helix-like DNA-binding domain superfamily/Winged helix DNA-binding domain"/>
    <property type="match status" value="1"/>
</dbReference>
<dbReference type="InterPro" id="IPR018334">
    <property type="entry name" value="ArsR_HTH"/>
</dbReference>
<dbReference type="CDD" id="cd00090">
    <property type="entry name" value="HTH_ARSR"/>
    <property type="match status" value="1"/>
</dbReference>
<dbReference type="AlphaFoldDB" id="A0A7Z7LHZ6"/>
<evidence type="ECO:0000313" key="6">
    <source>
        <dbReference type="Proteomes" id="UP000250796"/>
    </source>
</evidence>
<feature type="domain" description="HTH arsR-type" evidence="4">
    <location>
        <begin position="19"/>
        <end position="112"/>
    </location>
</feature>
<dbReference type="PANTHER" id="PTHR43132">
    <property type="entry name" value="ARSENICAL RESISTANCE OPERON REPRESSOR ARSR-RELATED"/>
    <property type="match status" value="1"/>
</dbReference>
<evidence type="ECO:0000256" key="3">
    <source>
        <dbReference type="ARBA" id="ARBA00023163"/>
    </source>
</evidence>
<dbReference type="EMBL" id="LS974202">
    <property type="protein sequence ID" value="SSC13803.1"/>
    <property type="molecule type" value="Genomic_DNA"/>
</dbReference>
<dbReference type="PROSITE" id="PS00846">
    <property type="entry name" value="HTH_ARSR_1"/>
    <property type="match status" value="1"/>
</dbReference>
<keyword evidence="2" id="KW-0238">DNA-binding</keyword>
<proteinExistence type="predicted"/>
<accession>A0A7Z7LHZ6</accession>
<dbReference type="Proteomes" id="UP000250796">
    <property type="component" value="Chromosome MESINF"/>
</dbReference>
<sequence length="112" mass="12955">MVDCCFEHETKTDTAFFRLKASEVSGLSKLFKILGDETRTRIVHLLSITELCTCDLARVLNLTLPTISHHLKLLKEMRLVRSRREGKVVYYALADEHILILVKTAREHFEEV</sequence>
<dbReference type="InterPro" id="IPR036390">
    <property type="entry name" value="WH_DNA-bd_sf"/>
</dbReference>
<keyword evidence="6" id="KW-1185">Reference proteome</keyword>
<evidence type="ECO:0000313" key="5">
    <source>
        <dbReference type="EMBL" id="SSC13803.1"/>
    </source>
</evidence>
<dbReference type="InterPro" id="IPR001845">
    <property type="entry name" value="HTH_ArsR_DNA-bd_dom"/>
</dbReference>
<dbReference type="PRINTS" id="PR00778">
    <property type="entry name" value="HTHARSR"/>
</dbReference>
<gene>
    <name evidence="5" type="primary">cadC</name>
    <name evidence="5" type="ORF">MESINF_2363</name>
</gene>
<dbReference type="GO" id="GO:0003677">
    <property type="term" value="F:DNA binding"/>
    <property type="evidence" value="ECO:0007669"/>
    <property type="project" value="UniProtKB-KW"/>
</dbReference>
<dbReference type="InterPro" id="IPR036388">
    <property type="entry name" value="WH-like_DNA-bd_sf"/>
</dbReference>
<dbReference type="SUPFAM" id="SSF46785">
    <property type="entry name" value="Winged helix' DNA-binding domain"/>
    <property type="match status" value="1"/>
</dbReference>
<dbReference type="PANTHER" id="PTHR43132:SF6">
    <property type="entry name" value="HTH-TYPE TRANSCRIPTIONAL REPRESSOR CZRA"/>
    <property type="match status" value="1"/>
</dbReference>
<name>A0A7Z7LHZ6_9BACT</name>
<dbReference type="Pfam" id="PF01022">
    <property type="entry name" value="HTH_5"/>
    <property type="match status" value="1"/>
</dbReference>
<dbReference type="PROSITE" id="PS50987">
    <property type="entry name" value="HTH_ARSR_2"/>
    <property type="match status" value="1"/>
</dbReference>
<keyword evidence="1" id="KW-0805">Transcription regulation</keyword>
<evidence type="ECO:0000259" key="4">
    <source>
        <dbReference type="PROSITE" id="PS50987"/>
    </source>
</evidence>
<dbReference type="NCBIfam" id="NF033788">
    <property type="entry name" value="HTH_metalloreg"/>
    <property type="match status" value="1"/>
</dbReference>
<dbReference type="InterPro" id="IPR011991">
    <property type="entry name" value="ArsR-like_HTH"/>
</dbReference>